<feature type="region of interest" description="Disordered" evidence="1">
    <location>
        <begin position="86"/>
        <end position="119"/>
    </location>
</feature>
<sequence>MNYCCDYQVRNVIQFDDFGKQINDEEGYQSRDGDESGQDKRPRRQKVQFAAIIIASEERKIRQQEENDREKGDDIRKKRKFSEIENKKKKYEDESEEGNQKSRLESDEDLEENKEREKEMELEYAEVGLDGLQDELVLLKECVDEYCKNELKGRRNRKKNKIIQKNNSNDKEIEFFFIFSSN</sequence>
<feature type="region of interest" description="Disordered" evidence="1">
    <location>
        <begin position="60"/>
        <end position="79"/>
    </location>
</feature>
<evidence type="ECO:0000313" key="2">
    <source>
        <dbReference type="EMBL" id="KAA6368464.1"/>
    </source>
</evidence>
<feature type="compositionally biased region" description="Basic and acidic residues" evidence="1">
    <location>
        <begin position="86"/>
        <end position="105"/>
    </location>
</feature>
<name>A0A5J4UE19_9EUKA</name>
<evidence type="ECO:0000313" key="3">
    <source>
        <dbReference type="Proteomes" id="UP000324800"/>
    </source>
</evidence>
<feature type="region of interest" description="Disordered" evidence="1">
    <location>
        <begin position="19"/>
        <end position="45"/>
    </location>
</feature>
<dbReference type="AlphaFoldDB" id="A0A5J4UE19"/>
<comment type="caution">
    <text evidence="2">The sequence shown here is derived from an EMBL/GenBank/DDBJ whole genome shotgun (WGS) entry which is preliminary data.</text>
</comment>
<proteinExistence type="predicted"/>
<reference evidence="2 3" key="1">
    <citation type="submission" date="2019-03" db="EMBL/GenBank/DDBJ databases">
        <title>Single cell metagenomics reveals metabolic interactions within the superorganism composed of flagellate Streblomastix strix and complex community of Bacteroidetes bacteria on its surface.</title>
        <authorList>
            <person name="Treitli S.C."/>
            <person name="Kolisko M."/>
            <person name="Husnik F."/>
            <person name="Keeling P."/>
            <person name="Hampl V."/>
        </authorList>
    </citation>
    <scope>NUCLEOTIDE SEQUENCE [LARGE SCALE GENOMIC DNA]</scope>
    <source>
        <strain evidence="2">ST1C</strain>
    </source>
</reference>
<organism evidence="2 3">
    <name type="scientific">Streblomastix strix</name>
    <dbReference type="NCBI Taxonomy" id="222440"/>
    <lineage>
        <taxon>Eukaryota</taxon>
        <taxon>Metamonada</taxon>
        <taxon>Preaxostyla</taxon>
        <taxon>Oxymonadida</taxon>
        <taxon>Streblomastigidae</taxon>
        <taxon>Streblomastix</taxon>
    </lineage>
</organism>
<protein>
    <submittedName>
        <fullName evidence="2">Uncharacterized protein</fullName>
    </submittedName>
</protein>
<gene>
    <name evidence="2" type="ORF">EZS28_036009</name>
</gene>
<dbReference type="Proteomes" id="UP000324800">
    <property type="component" value="Unassembled WGS sequence"/>
</dbReference>
<dbReference type="EMBL" id="SNRW01017325">
    <property type="protein sequence ID" value="KAA6368464.1"/>
    <property type="molecule type" value="Genomic_DNA"/>
</dbReference>
<accession>A0A5J4UE19</accession>
<evidence type="ECO:0000256" key="1">
    <source>
        <dbReference type="SAM" id="MobiDB-lite"/>
    </source>
</evidence>
<feature type="compositionally biased region" description="Basic and acidic residues" evidence="1">
    <location>
        <begin position="19"/>
        <end position="40"/>
    </location>
</feature>